<feature type="compositionally biased region" description="Polar residues" evidence="1">
    <location>
        <begin position="56"/>
        <end position="65"/>
    </location>
</feature>
<gene>
    <name evidence="2" type="ORF">GCM10007362_21510</name>
</gene>
<evidence type="ECO:0000256" key="1">
    <source>
        <dbReference type="SAM" id="MobiDB-lite"/>
    </source>
</evidence>
<proteinExistence type="predicted"/>
<feature type="region of interest" description="Disordered" evidence="1">
    <location>
        <begin position="27"/>
        <end position="65"/>
    </location>
</feature>
<dbReference type="Proteomes" id="UP000605427">
    <property type="component" value="Unassembled WGS sequence"/>
</dbReference>
<dbReference type="EMBL" id="BMDD01000002">
    <property type="protein sequence ID" value="GGH77564.1"/>
    <property type="molecule type" value="Genomic_DNA"/>
</dbReference>
<organism evidence="2 3">
    <name type="scientific">Saccharibacillus endophyticus</name>
    <dbReference type="NCBI Taxonomy" id="2060666"/>
    <lineage>
        <taxon>Bacteria</taxon>
        <taxon>Bacillati</taxon>
        <taxon>Bacillota</taxon>
        <taxon>Bacilli</taxon>
        <taxon>Bacillales</taxon>
        <taxon>Paenibacillaceae</taxon>
        <taxon>Saccharibacillus</taxon>
    </lineage>
</organism>
<keyword evidence="3" id="KW-1185">Reference proteome</keyword>
<comment type="caution">
    <text evidence="2">The sequence shown here is derived from an EMBL/GenBank/DDBJ whole genome shotgun (WGS) entry which is preliminary data.</text>
</comment>
<name>A0ABQ1ZVB9_9BACL</name>
<sequence>MVYVKVLARLYLKNNIDQAHIQKMNMQARKSKSEDVLAQKAARNEEKDMILYRPKSGSQQKNPTE</sequence>
<accession>A0ABQ1ZVB9</accession>
<feature type="compositionally biased region" description="Basic and acidic residues" evidence="1">
    <location>
        <begin position="31"/>
        <end position="50"/>
    </location>
</feature>
<evidence type="ECO:0000313" key="3">
    <source>
        <dbReference type="Proteomes" id="UP000605427"/>
    </source>
</evidence>
<protein>
    <submittedName>
        <fullName evidence="2">Uncharacterized protein</fullName>
    </submittedName>
</protein>
<evidence type="ECO:0000313" key="2">
    <source>
        <dbReference type="EMBL" id="GGH77564.1"/>
    </source>
</evidence>
<reference evidence="3" key="1">
    <citation type="journal article" date="2019" name="Int. J. Syst. Evol. Microbiol.">
        <title>The Global Catalogue of Microorganisms (GCM) 10K type strain sequencing project: providing services to taxonomists for standard genome sequencing and annotation.</title>
        <authorList>
            <consortium name="The Broad Institute Genomics Platform"/>
            <consortium name="The Broad Institute Genome Sequencing Center for Infectious Disease"/>
            <person name="Wu L."/>
            <person name="Ma J."/>
        </authorList>
    </citation>
    <scope>NUCLEOTIDE SEQUENCE [LARGE SCALE GENOMIC DNA]</scope>
    <source>
        <strain evidence="3">CCM 8702</strain>
    </source>
</reference>